<proteinExistence type="predicted"/>
<reference evidence="1" key="1">
    <citation type="submission" date="2024-02" db="EMBL/GenBank/DDBJ databases">
        <title>Metagenome Assembled Genome of Zalaria obscura JY119.</title>
        <authorList>
            <person name="Vighnesh L."/>
            <person name="Jagadeeshwari U."/>
            <person name="Venkata Ramana C."/>
            <person name="Sasikala C."/>
        </authorList>
    </citation>
    <scope>NUCLEOTIDE SEQUENCE</scope>
    <source>
        <strain evidence="1">JY119</strain>
    </source>
</reference>
<sequence>MAQNARPAPHLPQPAISNGVVTAPSTRGIVGGNRKKQRRRAKQAARQVSDPDHSYPIDQDARNGQVAQGHTTLQHPTSYHEAADAQLEYDDPDYDDPNDFDAPGQEYYTDEEEDLPQGRYMNINVDIRTDGSGMYAGEAPLSPSKRKNKKKRRSTQYSAQYEMPFNTRHFVPPSMSNMPLPTPPPPPMSAAALRSVQRSAKQDRIWNTSTQEERERIKEFWLSLSEEERKSLLKIEKEAVLRKMKEQQKHSCSCTVCGRKRTAIEEELEVLYDAYYEELEQYANHQHPGEQGEGTLSPSRSHSQTSGHMRQGSAVPLPLSTRNPQHRTSRVHEILDDGEEEVSEDEDEEYSDEEDELYSDAEEGEDDEIPANVGVDFFNFGNSLTVKGGILTVADDLLKNDGKKFIEMMEQLAERRMRREQEAEYAATQPSQAYANGHDLDEEEYDEEDEEYDSEDGYDDEEEDDETSSMNDEQRMKEGRRMFQIFAARMFEQRVLTAYREKVAAERQQKLLEELEDESKLDAQREAKKARDAEKKKAKKLAQKQAKAEEKAKKDAEKAAEEAAQRAIEEKKREEQQRKREEQRKKKEAERKALEEEKQRKEAERLKRQQQERERQQEAERKAREQKALEKQQREEAKRKEREEREAREKEAKEKRAEEERLRKEKEARVKAEQEARRALGPVPPQIIKRPSQAGMVAVPPGLHNKQAGSGFPSPHVPVATPAIPKAPTPAKQRQSSQQGSHASSPKTPLPSAGASKSTSPTGASGPHQANVTPMTILQKPQNQQPPVMHHPQPTSPITQMPPPGMQPQHQHSGFGGMPPMGFSNYGAPHGPMMHNNYQRQQLPMFPQQGSMGGQFGRPFQAGPPPGMNGLGMIPQNRSYSIDGPPGFAPQQISPVGPPSAAPGFGISRDTMPSHSRQHSATEKIGIDAAKSSGPAQPITRPAPIQRPSSVKPHEANTDRKQSGASTDVDHLSNHLGSRALLDDVDDPLPPAAEARRQSNAAGPGRTGPIGFSSPISFASGQPRMDPFGNPNSSWSSPGMAFGHPPGLVGAQSWGSGLNTPGWPNPNGFGSLSGASRPSIANRPLTIRLAVCQACKQLAASRPTNDGYHDVQLLLRQIDANRAPLDPAPTLKEIEDICETEGDAQNGGGLLHVRHGGGTEGSFSVRFESDAGTPNHSQTVGEIGSPMTGNSIPALNRFGSIGGGLISPTSNF</sequence>
<gene>
    <name evidence="1" type="primary">NST1</name>
    <name evidence="1" type="ORF">M8818_007835</name>
</gene>
<dbReference type="EMBL" id="JAMKPW020000044">
    <property type="protein sequence ID" value="KAK8192663.1"/>
    <property type="molecule type" value="Genomic_DNA"/>
</dbReference>
<keyword evidence="2" id="KW-1185">Reference proteome</keyword>
<name>A0ACC3S3I0_9PEZI</name>
<dbReference type="Proteomes" id="UP001320706">
    <property type="component" value="Unassembled WGS sequence"/>
</dbReference>
<comment type="caution">
    <text evidence="1">The sequence shown here is derived from an EMBL/GenBank/DDBJ whole genome shotgun (WGS) entry which is preliminary data.</text>
</comment>
<protein>
    <submittedName>
        <fullName evidence="1">Stress response protein nst1</fullName>
    </submittedName>
</protein>
<evidence type="ECO:0000313" key="2">
    <source>
        <dbReference type="Proteomes" id="UP001320706"/>
    </source>
</evidence>
<evidence type="ECO:0000313" key="1">
    <source>
        <dbReference type="EMBL" id="KAK8192663.1"/>
    </source>
</evidence>
<accession>A0ACC3S3I0</accession>
<organism evidence="1 2">
    <name type="scientific">Zalaria obscura</name>
    <dbReference type="NCBI Taxonomy" id="2024903"/>
    <lineage>
        <taxon>Eukaryota</taxon>
        <taxon>Fungi</taxon>
        <taxon>Dikarya</taxon>
        <taxon>Ascomycota</taxon>
        <taxon>Pezizomycotina</taxon>
        <taxon>Dothideomycetes</taxon>
        <taxon>Dothideomycetidae</taxon>
        <taxon>Dothideales</taxon>
        <taxon>Zalariaceae</taxon>
        <taxon>Zalaria</taxon>
    </lineage>
</organism>